<dbReference type="InterPro" id="IPR017853">
    <property type="entry name" value="GH"/>
</dbReference>
<sequence length="711" mass="80930">MTEHNLPWYRRVRRWGQTNLTEEDPKNCDLEFWREQWRRTAVQGVIINCGGIVAYYPSRFGLQYRAALLEGRDYYGEFNKAAREAGLAVVARMDINRATQEFFEAHPSWFCRHKDGLPIMSQGRYFSCVNSGYYKEYIPSVLREIIERYHPDGFSDNSWKGLGRNTICYCDNCRRRFREDCNEGLPEKVDWNDPVYRKWVRWSYGLRTENWDLFNETTRKYGGEDCLWLGMLNADVAGSCQGFADLKALCARSKVIFSDHQSREVISGFEQNSLNGMLFKLASPSEDVEVPESMANYVRGHRAFRLAANPAAETRTWIAEGIAGGITPWFHHVGGGRRDRRQFDTPVPMFQWHKENEEYLYGRENIANVAVVWSQQNHDFYGRDNIDERCSYPLSGFCRALSSGRIPFLPVHAGDIGRYKDRIATLILPDIAVLTDNQTEEICSFLDRGGNLVLTGQTGSLDEDGNKRRDNRLLNRLGLKLGEEFFGASGDQTASWEYYDMHNYLLLPKDRHQILKGFEKTDILAFGGGFYRAESTGPLKPIAGYIPAFPIYPPEFSWIREERPELGTIFAGTLDSGGRVVYFAADVDRCFGREHLPDHRELLLSGVRYAAGESLPVNISGPGRLDCTIYRQGDRRVLHLVNLTDCSINPGYCEGAAPIGPIKVSLPVKSSGDDYRAELRVSGGRPGVTVKGGRIEIVIERIEDHELLVVE</sequence>
<dbReference type="InterPro" id="IPR028212">
    <property type="entry name" value="GHL6"/>
</dbReference>
<dbReference type="SUPFAM" id="SSF51445">
    <property type="entry name" value="(Trans)glycosidases"/>
    <property type="match status" value="1"/>
</dbReference>
<dbReference type="Pfam" id="PF14871">
    <property type="entry name" value="GHL6"/>
    <property type="match status" value="1"/>
</dbReference>
<dbReference type="KEGG" id="amur:ADH66_08195"/>
<dbReference type="Proteomes" id="UP000196710">
    <property type="component" value="Chromosome"/>
</dbReference>
<evidence type="ECO:0000313" key="1">
    <source>
        <dbReference type="EMBL" id="ASB40641.1"/>
    </source>
</evidence>
<dbReference type="Gene3D" id="3.20.20.80">
    <property type="entry name" value="Glycosidases"/>
    <property type="match status" value="1"/>
</dbReference>
<keyword evidence="3" id="KW-1185">Reference proteome</keyword>
<accession>A0A1Z2XQG8</accession>
<dbReference type="SUPFAM" id="SSF52317">
    <property type="entry name" value="Class I glutamine amidotransferase-like"/>
    <property type="match status" value="1"/>
</dbReference>
<evidence type="ECO:0000313" key="3">
    <source>
        <dbReference type="Proteomes" id="UP000196710"/>
    </source>
</evidence>
<reference evidence="1" key="1">
    <citation type="journal article" date="2017" name="Genome Announc.">
        <title>High-Quality Whole-Genome Sequences of the Oligo-Mouse-Microbiota Bacterial Community.</title>
        <authorList>
            <person name="Garzetti D."/>
            <person name="Brugiroux S."/>
            <person name="Bunk B."/>
            <person name="Pukall R."/>
            <person name="McCoy K.D."/>
            <person name="Macpherson A.J."/>
            <person name="Stecher B."/>
        </authorList>
    </citation>
    <scope>NUCLEOTIDE SEQUENCE</scope>
    <source>
        <strain evidence="1">KB18</strain>
    </source>
</reference>
<organism evidence="2 4">
    <name type="scientific">Acutalibacter muris</name>
    <dbReference type="NCBI Taxonomy" id="1796620"/>
    <lineage>
        <taxon>Bacteria</taxon>
        <taxon>Bacillati</taxon>
        <taxon>Bacillota</taxon>
        <taxon>Clostridia</taxon>
        <taxon>Eubacteriales</taxon>
        <taxon>Acutalibacteraceae</taxon>
        <taxon>Acutalibacter</taxon>
    </lineage>
</organism>
<dbReference type="RefSeq" id="WP_066533626.1">
    <property type="nucleotide sequence ID" value="NZ_CP021422.1"/>
</dbReference>
<evidence type="ECO:0000313" key="2">
    <source>
        <dbReference type="EMBL" id="QQR29918.1"/>
    </source>
</evidence>
<dbReference type="CDD" id="cd03143">
    <property type="entry name" value="A4_beta-galactosidase_middle_domain"/>
    <property type="match status" value="1"/>
</dbReference>
<dbReference type="EMBL" id="CP021422">
    <property type="protein sequence ID" value="ASB40641.1"/>
    <property type="molecule type" value="Genomic_DNA"/>
</dbReference>
<proteinExistence type="predicted"/>
<protein>
    <submittedName>
        <fullName evidence="2">Tat pathway signal protein</fullName>
    </submittedName>
</protein>
<evidence type="ECO:0000313" key="4">
    <source>
        <dbReference type="Proteomes" id="UP000596035"/>
    </source>
</evidence>
<dbReference type="Proteomes" id="UP000596035">
    <property type="component" value="Chromosome"/>
</dbReference>
<reference evidence="2 4" key="3">
    <citation type="submission" date="2020-11" db="EMBL/GenBank/DDBJ databases">
        <title>Closed and high quality bacterial genomes of the OMM12 community.</title>
        <authorList>
            <person name="Marbouty M."/>
            <person name="Lamy-Besnier Q."/>
            <person name="Debarbieux L."/>
            <person name="Koszul R."/>
        </authorList>
    </citation>
    <scope>NUCLEOTIDE SEQUENCE [LARGE SCALE GENOMIC DNA]</scope>
    <source>
        <strain evidence="2 4">KB18</strain>
    </source>
</reference>
<dbReference type="Gene3D" id="3.40.50.880">
    <property type="match status" value="1"/>
</dbReference>
<reference evidence="3" key="2">
    <citation type="submission" date="2017-05" db="EMBL/GenBank/DDBJ databases">
        <title>Improved OligoMM genomes.</title>
        <authorList>
            <person name="Garzetti D."/>
        </authorList>
    </citation>
    <scope>NUCLEOTIDE SEQUENCE [LARGE SCALE GENOMIC DNA]</scope>
    <source>
        <strain evidence="3">KB18</strain>
    </source>
</reference>
<gene>
    <name evidence="1" type="ORF">ADH66_08195</name>
    <name evidence="2" type="ORF">I5Q82_18230</name>
</gene>
<dbReference type="EMBL" id="CP065321">
    <property type="protein sequence ID" value="QQR29918.1"/>
    <property type="molecule type" value="Genomic_DNA"/>
</dbReference>
<dbReference type="AlphaFoldDB" id="A0A1Z2XQG8"/>
<dbReference type="InterPro" id="IPR029062">
    <property type="entry name" value="Class_I_gatase-like"/>
</dbReference>
<name>A0A1Z2XQG8_9FIRM</name>